<sequence>MNATVASTSHFPEVIQVIFASFTERSKRRIELEDVLQWIAAPISAANTDAASGDEADWNTDEGQTDEVLHFVRKIHDRKRMDRNTYYLVDWKPTWEPREHVIQTAIAMFERNAVRSSARPTSSTRLLRTTHSIN</sequence>
<dbReference type="EMBL" id="DS566004">
    <property type="status" value="NOT_ANNOTATED_CDS"/>
    <property type="molecule type" value="Genomic_DNA"/>
</dbReference>
<evidence type="ECO:0000313" key="2">
    <source>
        <dbReference type="Proteomes" id="UP000005238"/>
    </source>
</evidence>
<dbReference type="SUPFAM" id="SSF54160">
    <property type="entry name" value="Chromo domain-like"/>
    <property type="match status" value="1"/>
</dbReference>
<dbReference type="InterPro" id="IPR016197">
    <property type="entry name" value="Chromo-like_dom_sf"/>
</dbReference>
<dbReference type="HOGENOM" id="CLU_131806_0_0_1"/>
<evidence type="ECO:0000313" key="1">
    <source>
        <dbReference type="EnsemblProtists" id="Phyra74297"/>
    </source>
</evidence>
<dbReference type="Proteomes" id="UP000005238">
    <property type="component" value="Unassembled WGS sequence"/>
</dbReference>
<organism evidence="1 2">
    <name type="scientific">Phytophthora ramorum</name>
    <name type="common">Sudden oak death agent</name>
    <dbReference type="NCBI Taxonomy" id="164328"/>
    <lineage>
        <taxon>Eukaryota</taxon>
        <taxon>Sar</taxon>
        <taxon>Stramenopiles</taxon>
        <taxon>Oomycota</taxon>
        <taxon>Peronosporomycetes</taxon>
        <taxon>Peronosporales</taxon>
        <taxon>Peronosporaceae</taxon>
        <taxon>Phytophthora</taxon>
    </lineage>
</organism>
<protein>
    <recommendedName>
        <fullName evidence="3">Chromo domain-containing protein</fullName>
    </recommendedName>
</protein>
<dbReference type="Gene3D" id="2.40.50.40">
    <property type="match status" value="1"/>
</dbReference>
<reference evidence="2" key="1">
    <citation type="journal article" date="2006" name="Science">
        <title>Phytophthora genome sequences uncover evolutionary origins and mechanisms of pathogenesis.</title>
        <authorList>
            <person name="Tyler B.M."/>
            <person name="Tripathy S."/>
            <person name="Zhang X."/>
            <person name="Dehal P."/>
            <person name="Jiang R.H."/>
            <person name="Aerts A."/>
            <person name="Arredondo F.D."/>
            <person name="Baxter L."/>
            <person name="Bensasson D."/>
            <person name="Beynon J.L."/>
            <person name="Chapman J."/>
            <person name="Damasceno C.M."/>
            <person name="Dorrance A.E."/>
            <person name="Dou D."/>
            <person name="Dickerman A.W."/>
            <person name="Dubchak I.L."/>
            <person name="Garbelotto M."/>
            <person name="Gijzen M."/>
            <person name="Gordon S.G."/>
            <person name="Govers F."/>
            <person name="Grunwald N.J."/>
            <person name="Huang W."/>
            <person name="Ivors K.L."/>
            <person name="Jones R.W."/>
            <person name="Kamoun S."/>
            <person name="Krampis K."/>
            <person name="Lamour K.H."/>
            <person name="Lee M.K."/>
            <person name="McDonald W.H."/>
            <person name="Medina M."/>
            <person name="Meijer H.J."/>
            <person name="Nordberg E.K."/>
            <person name="Maclean D.J."/>
            <person name="Ospina-Giraldo M.D."/>
            <person name="Morris P.F."/>
            <person name="Phuntumart V."/>
            <person name="Putnam N.H."/>
            <person name="Rash S."/>
            <person name="Rose J.K."/>
            <person name="Sakihama Y."/>
            <person name="Salamov A.A."/>
            <person name="Savidor A."/>
            <person name="Scheuring C.F."/>
            <person name="Smith B.M."/>
            <person name="Sobral B.W."/>
            <person name="Terry A."/>
            <person name="Torto-Alalibo T.A."/>
            <person name="Win J."/>
            <person name="Xu Z."/>
            <person name="Zhang H."/>
            <person name="Grigoriev I.V."/>
            <person name="Rokhsar D.S."/>
            <person name="Boore J.L."/>
        </authorList>
    </citation>
    <scope>NUCLEOTIDE SEQUENCE [LARGE SCALE GENOMIC DNA]</scope>
    <source>
        <strain evidence="2">Pr102</strain>
    </source>
</reference>
<reference evidence="1" key="2">
    <citation type="submission" date="2015-06" db="UniProtKB">
        <authorList>
            <consortium name="EnsemblProtists"/>
        </authorList>
    </citation>
    <scope>IDENTIFICATION</scope>
    <source>
        <strain evidence="1">Pr102</strain>
    </source>
</reference>
<dbReference type="AlphaFoldDB" id="H3GF35"/>
<accession>H3GF35</accession>
<proteinExistence type="predicted"/>
<dbReference type="CDD" id="cd00024">
    <property type="entry name" value="CD_CSD"/>
    <property type="match status" value="1"/>
</dbReference>
<dbReference type="InParanoid" id="H3GF35"/>
<dbReference type="OMA" id="WIAAPIS"/>
<dbReference type="EnsemblProtists" id="Phyra74297">
    <property type="protein sequence ID" value="Phyra74297"/>
    <property type="gene ID" value="Phyra74297"/>
</dbReference>
<evidence type="ECO:0008006" key="3">
    <source>
        <dbReference type="Google" id="ProtNLM"/>
    </source>
</evidence>
<name>H3GF35_PHYRM</name>
<keyword evidence="2" id="KW-1185">Reference proteome</keyword>